<gene>
    <name evidence="1" type="ORF">LOK49_LG04G00378</name>
</gene>
<sequence>MASYQILLEIAQVPFLLFAASNCQIMGHIPRGISYFENLNALYLDNNGLTGTIPSTIGKLQSLQRLFVDGNKMEGIIPNELCLLKKLGELSLQNNSFPGSIPPCIGNISLLLGSNALNLSIPVNFGSLENLIVLNLSSNNFGESLPLNIGKLEVIENMDLSWNKILGNISPFIGAFQRLSSLNMSRNSFEGTIPQSFGDLIALESIDLSYNNLFGSIPKSLEKLRDLLANFNPNPNPNLSSRLRVGSLNSGSGGSVLIDCLKNKEGGVKEEENQENKNVDVGGVETSFGEIVLEFEVIQLLARNGVQETHVVVAELFFVNQSLPIRSLHCVGSGLNPYEQATSIIGKTLAAFDEDNLIPCYGLGDASTHDQDVFRFYPDDRPTSFGPIIEMAMTIVEKSGGQYHVLLIIANGQVKESKFVFEARIIQRMELLVLSTLQWKMNSLTPLSFVDHIVRRFGLKTDLHLEFLWRCMLTPQELLVKVRAPVVPNRECSP</sequence>
<proteinExistence type="predicted"/>
<evidence type="ECO:0000313" key="1">
    <source>
        <dbReference type="EMBL" id="KAI8017230.1"/>
    </source>
</evidence>
<accession>A0ACC0HV60</accession>
<dbReference type="Proteomes" id="UP001060215">
    <property type="component" value="Chromosome 2"/>
</dbReference>
<dbReference type="EMBL" id="CM045759">
    <property type="protein sequence ID" value="KAI8017230.1"/>
    <property type="molecule type" value="Genomic_DNA"/>
</dbReference>
<keyword evidence="2" id="KW-1185">Reference proteome</keyword>
<evidence type="ECO:0000313" key="2">
    <source>
        <dbReference type="Proteomes" id="UP001060215"/>
    </source>
</evidence>
<protein>
    <submittedName>
        <fullName evidence="1">E3 ubiquitin-protein ligase RGLG2</fullName>
    </submittedName>
</protein>
<name>A0ACC0HV60_9ERIC</name>
<comment type="caution">
    <text evidence="1">The sequence shown here is derived from an EMBL/GenBank/DDBJ whole genome shotgun (WGS) entry which is preliminary data.</text>
</comment>
<reference evidence="1 2" key="1">
    <citation type="journal article" date="2022" name="Plant J.">
        <title>Chromosome-level genome of Camellia lanceoleosa provides a valuable resource for understanding genome evolution and self-incompatibility.</title>
        <authorList>
            <person name="Gong W."/>
            <person name="Xiao S."/>
            <person name="Wang L."/>
            <person name="Liao Z."/>
            <person name="Chang Y."/>
            <person name="Mo W."/>
            <person name="Hu G."/>
            <person name="Li W."/>
            <person name="Zhao G."/>
            <person name="Zhu H."/>
            <person name="Hu X."/>
            <person name="Ji K."/>
            <person name="Xiang X."/>
            <person name="Song Q."/>
            <person name="Yuan D."/>
            <person name="Jin S."/>
            <person name="Zhang L."/>
        </authorList>
    </citation>
    <scope>NUCLEOTIDE SEQUENCE [LARGE SCALE GENOMIC DNA]</scope>
    <source>
        <strain evidence="1">SQ_2022a</strain>
    </source>
</reference>
<organism evidence="1 2">
    <name type="scientific">Camellia lanceoleosa</name>
    <dbReference type="NCBI Taxonomy" id="1840588"/>
    <lineage>
        <taxon>Eukaryota</taxon>
        <taxon>Viridiplantae</taxon>
        <taxon>Streptophyta</taxon>
        <taxon>Embryophyta</taxon>
        <taxon>Tracheophyta</taxon>
        <taxon>Spermatophyta</taxon>
        <taxon>Magnoliopsida</taxon>
        <taxon>eudicotyledons</taxon>
        <taxon>Gunneridae</taxon>
        <taxon>Pentapetalae</taxon>
        <taxon>asterids</taxon>
        <taxon>Ericales</taxon>
        <taxon>Theaceae</taxon>
        <taxon>Camellia</taxon>
    </lineage>
</organism>